<evidence type="ECO:0000256" key="7">
    <source>
        <dbReference type="RuleBase" id="RU363032"/>
    </source>
</evidence>
<feature type="transmembrane region" description="Helical" evidence="7">
    <location>
        <begin position="70"/>
        <end position="94"/>
    </location>
</feature>
<protein>
    <submittedName>
        <fullName evidence="9">ABC transporter permease</fullName>
    </submittedName>
</protein>
<comment type="caution">
    <text evidence="9">The sequence shown here is derived from an EMBL/GenBank/DDBJ whole genome shotgun (WGS) entry which is preliminary data.</text>
</comment>
<dbReference type="PANTHER" id="PTHR43386">
    <property type="entry name" value="OLIGOPEPTIDE TRANSPORT SYSTEM PERMEASE PROTEIN APPC"/>
    <property type="match status" value="1"/>
</dbReference>
<evidence type="ECO:0000256" key="2">
    <source>
        <dbReference type="ARBA" id="ARBA00022448"/>
    </source>
</evidence>
<dbReference type="Pfam" id="PF12911">
    <property type="entry name" value="OppC_N"/>
    <property type="match status" value="1"/>
</dbReference>
<feature type="transmembrane region" description="Helical" evidence="7">
    <location>
        <begin position="238"/>
        <end position="261"/>
    </location>
</feature>
<sequence length="278" mass="30512">MFRNWKSATGFVIIALFIVIAIFAPFIAKSQPQAEIYPLNLPPSGAHLLGTNSLGQDVFSQLIYGTRVSLLVAFAAGVLTTFISLVVGITAGYLRGIVDNILNWITNVFIVMPGLPLLIIVSSYWNTKSEWPIILIISMTSWAYGARSLRAQTLTLRERDYVLHARLVGRSWWKVVGAEILPNMLSLVISGLLFSMIGALLAEAGLDFLGLGNVNTVSWGVMLYWAQNNEAMVNGLWWWFVPPGAAIAMFGGALALINFSIDEITNPRLGRKKVKLNG</sequence>
<feature type="transmembrane region" description="Helical" evidence="7">
    <location>
        <begin position="180"/>
        <end position="202"/>
    </location>
</feature>
<dbReference type="InterPro" id="IPR025966">
    <property type="entry name" value="OppC_N"/>
</dbReference>
<keyword evidence="5 7" id="KW-1133">Transmembrane helix</keyword>
<feature type="domain" description="ABC transmembrane type-1" evidence="8">
    <location>
        <begin position="66"/>
        <end position="258"/>
    </location>
</feature>
<feature type="transmembrane region" description="Helical" evidence="7">
    <location>
        <begin position="208"/>
        <end position="226"/>
    </location>
</feature>
<feature type="transmembrane region" description="Helical" evidence="7">
    <location>
        <begin position="101"/>
        <end position="125"/>
    </location>
</feature>
<evidence type="ECO:0000256" key="3">
    <source>
        <dbReference type="ARBA" id="ARBA00022475"/>
    </source>
</evidence>
<keyword evidence="10" id="KW-1185">Reference proteome</keyword>
<evidence type="ECO:0000256" key="6">
    <source>
        <dbReference type="ARBA" id="ARBA00023136"/>
    </source>
</evidence>
<evidence type="ECO:0000256" key="5">
    <source>
        <dbReference type="ARBA" id="ARBA00022989"/>
    </source>
</evidence>
<comment type="similarity">
    <text evidence="7">Belongs to the binding-protein-dependent transport system permease family.</text>
</comment>
<evidence type="ECO:0000256" key="4">
    <source>
        <dbReference type="ARBA" id="ARBA00022692"/>
    </source>
</evidence>
<dbReference type="InterPro" id="IPR050366">
    <property type="entry name" value="BP-dependent_transpt_permease"/>
</dbReference>
<dbReference type="Pfam" id="PF00528">
    <property type="entry name" value="BPD_transp_1"/>
    <property type="match status" value="1"/>
</dbReference>
<organism evidence="9 10">
    <name type="scientific">Alicyclobacillus fodiniaquatilis</name>
    <dbReference type="NCBI Taxonomy" id="1661150"/>
    <lineage>
        <taxon>Bacteria</taxon>
        <taxon>Bacillati</taxon>
        <taxon>Bacillota</taxon>
        <taxon>Bacilli</taxon>
        <taxon>Bacillales</taxon>
        <taxon>Alicyclobacillaceae</taxon>
        <taxon>Alicyclobacillus</taxon>
    </lineage>
</organism>
<feature type="transmembrane region" description="Helical" evidence="7">
    <location>
        <begin position="7"/>
        <end position="28"/>
    </location>
</feature>
<dbReference type="EMBL" id="JBHUCX010000014">
    <property type="protein sequence ID" value="MFD1673952.1"/>
    <property type="molecule type" value="Genomic_DNA"/>
</dbReference>
<proteinExistence type="inferred from homology"/>
<evidence type="ECO:0000256" key="1">
    <source>
        <dbReference type="ARBA" id="ARBA00004651"/>
    </source>
</evidence>
<dbReference type="InterPro" id="IPR035906">
    <property type="entry name" value="MetI-like_sf"/>
</dbReference>
<evidence type="ECO:0000313" key="9">
    <source>
        <dbReference type="EMBL" id="MFD1673952.1"/>
    </source>
</evidence>
<keyword evidence="2 7" id="KW-0813">Transport</keyword>
<dbReference type="PANTHER" id="PTHR43386:SF1">
    <property type="entry name" value="D,D-DIPEPTIDE TRANSPORT SYSTEM PERMEASE PROTEIN DDPC-RELATED"/>
    <property type="match status" value="1"/>
</dbReference>
<evidence type="ECO:0000259" key="8">
    <source>
        <dbReference type="PROSITE" id="PS50928"/>
    </source>
</evidence>
<dbReference type="Gene3D" id="1.10.3720.10">
    <property type="entry name" value="MetI-like"/>
    <property type="match status" value="1"/>
</dbReference>
<dbReference type="SUPFAM" id="SSF161098">
    <property type="entry name" value="MetI-like"/>
    <property type="match status" value="1"/>
</dbReference>
<keyword evidence="6 7" id="KW-0472">Membrane</keyword>
<dbReference type="InterPro" id="IPR000515">
    <property type="entry name" value="MetI-like"/>
</dbReference>
<dbReference type="RefSeq" id="WP_377941582.1">
    <property type="nucleotide sequence ID" value="NZ_JBHUCX010000014.1"/>
</dbReference>
<gene>
    <name evidence="9" type="ORF">ACFSB2_04415</name>
</gene>
<evidence type="ECO:0000313" key="10">
    <source>
        <dbReference type="Proteomes" id="UP001597079"/>
    </source>
</evidence>
<reference evidence="10" key="1">
    <citation type="journal article" date="2019" name="Int. J. Syst. Evol. Microbiol.">
        <title>The Global Catalogue of Microorganisms (GCM) 10K type strain sequencing project: providing services to taxonomists for standard genome sequencing and annotation.</title>
        <authorList>
            <consortium name="The Broad Institute Genomics Platform"/>
            <consortium name="The Broad Institute Genome Sequencing Center for Infectious Disease"/>
            <person name="Wu L."/>
            <person name="Ma J."/>
        </authorList>
    </citation>
    <scope>NUCLEOTIDE SEQUENCE [LARGE SCALE GENOMIC DNA]</scope>
    <source>
        <strain evidence="10">CGMCC 1.12286</strain>
    </source>
</reference>
<dbReference type="CDD" id="cd06261">
    <property type="entry name" value="TM_PBP2"/>
    <property type="match status" value="1"/>
</dbReference>
<dbReference type="PROSITE" id="PS50928">
    <property type="entry name" value="ABC_TM1"/>
    <property type="match status" value="1"/>
</dbReference>
<name>A0ABW4JCF0_9BACL</name>
<dbReference type="Proteomes" id="UP001597079">
    <property type="component" value="Unassembled WGS sequence"/>
</dbReference>
<accession>A0ABW4JCF0</accession>
<keyword evidence="3" id="KW-1003">Cell membrane</keyword>
<comment type="subcellular location">
    <subcellularLocation>
        <location evidence="1 7">Cell membrane</location>
        <topology evidence="1 7">Multi-pass membrane protein</topology>
    </subcellularLocation>
</comment>
<keyword evidence="4 7" id="KW-0812">Transmembrane</keyword>